<dbReference type="GO" id="GO:0103023">
    <property type="term" value="F:ITPase activity"/>
    <property type="evidence" value="ECO:0007669"/>
    <property type="project" value="UniProtKB-EC"/>
</dbReference>
<keyword evidence="3" id="KW-0479">Metal-binding</keyword>
<accession>A0A9W6BHT2</accession>
<evidence type="ECO:0000256" key="6">
    <source>
        <dbReference type="ARBA" id="ARBA00022842"/>
    </source>
</evidence>
<feature type="region of interest" description="Disordered" evidence="12">
    <location>
        <begin position="101"/>
        <end position="136"/>
    </location>
</feature>
<keyword evidence="8" id="KW-0464">Manganese</keyword>
<keyword evidence="15" id="KW-1185">Reference proteome</keyword>
<keyword evidence="4" id="KW-0547">Nucleotide-binding</keyword>
<dbReference type="GO" id="GO:0046872">
    <property type="term" value="F:metal ion binding"/>
    <property type="evidence" value="ECO:0007669"/>
    <property type="project" value="UniProtKB-KW"/>
</dbReference>
<comment type="caution">
    <text evidence="14">The sequence shown here is derived from an EMBL/GenBank/DDBJ whole genome shotgun (WGS) entry which is preliminary data.</text>
</comment>
<comment type="cofactor">
    <cofactor evidence="2">
        <name>Mg(2+)</name>
        <dbReference type="ChEBI" id="CHEBI:18420"/>
    </cofactor>
</comment>
<keyword evidence="5" id="KW-0378">Hydrolase</keyword>
<dbReference type="EMBL" id="BRXU01000005">
    <property type="protein sequence ID" value="GLC52263.1"/>
    <property type="molecule type" value="Genomic_DNA"/>
</dbReference>
<dbReference type="GO" id="GO:0009117">
    <property type="term" value="P:nucleotide metabolic process"/>
    <property type="evidence" value="ECO:0007669"/>
    <property type="project" value="UniProtKB-KW"/>
</dbReference>
<protein>
    <recommendedName>
        <fullName evidence="9">inosine/xanthosine triphosphatase</fullName>
        <ecNumber evidence="9">3.6.1.73</ecNumber>
    </recommendedName>
</protein>
<evidence type="ECO:0000256" key="8">
    <source>
        <dbReference type="ARBA" id="ARBA00023211"/>
    </source>
</evidence>
<comment type="catalytic activity">
    <reaction evidence="11">
        <text>XTP + H2O = XDP + phosphate + H(+)</text>
        <dbReference type="Rhea" id="RHEA:28406"/>
        <dbReference type="ChEBI" id="CHEBI:15377"/>
        <dbReference type="ChEBI" id="CHEBI:15378"/>
        <dbReference type="ChEBI" id="CHEBI:43474"/>
        <dbReference type="ChEBI" id="CHEBI:59884"/>
        <dbReference type="ChEBI" id="CHEBI:61314"/>
        <dbReference type="EC" id="3.6.1.73"/>
    </reaction>
</comment>
<dbReference type="InterPro" id="IPR026533">
    <property type="entry name" value="NTPase/PRRC1"/>
</dbReference>
<organism evidence="14 15">
    <name type="scientific">Pleodorina starrii</name>
    <dbReference type="NCBI Taxonomy" id="330485"/>
    <lineage>
        <taxon>Eukaryota</taxon>
        <taxon>Viridiplantae</taxon>
        <taxon>Chlorophyta</taxon>
        <taxon>core chlorophytes</taxon>
        <taxon>Chlorophyceae</taxon>
        <taxon>CS clade</taxon>
        <taxon>Chlamydomonadales</taxon>
        <taxon>Volvocaceae</taxon>
        <taxon>Pleodorina</taxon>
    </lineage>
</organism>
<reference evidence="14 15" key="1">
    <citation type="journal article" date="2023" name="Commun. Biol.">
        <title>Reorganization of the ancestral sex-determining regions during the evolution of trioecy in Pleodorina starrii.</title>
        <authorList>
            <person name="Takahashi K."/>
            <person name="Suzuki S."/>
            <person name="Kawai-Toyooka H."/>
            <person name="Yamamoto K."/>
            <person name="Hamaji T."/>
            <person name="Ootsuki R."/>
            <person name="Yamaguchi H."/>
            <person name="Kawachi M."/>
            <person name="Higashiyama T."/>
            <person name="Nozaki H."/>
        </authorList>
    </citation>
    <scope>NUCLEOTIDE SEQUENCE [LARGE SCALE GENOMIC DNA]</scope>
    <source>
        <strain evidence="14 15">NIES-4479</strain>
    </source>
</reference>
<evidence type="ECO:0000256" key="10">
    <source>
        <dbReference type="ARBA" id="ARBA00048174"/>
    </source>
</evidence>
<dbReference type="OrthoDB" id="300709at2759"/>
<dbReference type="AlphaFoldDB" id="A0A9W6BHT2"/>
<dbReference type="EC" id="3.6.1.73" evidence="9"/>
<evidence type="ECO:0000313" key="15">
    <source>
        <dbReference type="Proteomes" id="UP001165080"/>
    </source>
</evidence>
<dbReference type="Proteomes" id="UP001165080">
    <property type="component" value="Unassembled WGS sequence"/>
</dbReference>
<comment type="catalytic activity">
    <reaction evidence="10">
        <text>ITP + H2O = IDP + phosphate + H(+)</text>
        <dbReference type="Rhea" id="RHEA:28330"/>
        <dbReference type="ChEBI" id="CHEBI:15377"/>
        <dbReference type="ChEBI" id="CHEBI:15378"/>
        <dbReference type="ChEBI" id="CHEBI:43474"/>
        <dbReference type="ChEBI" id="CHEBI:58280"/>
        <dbReference type="ChEBI" id="CHEBI:61402"/>
        <dbReference type="EC" id="3.6.1.73"/>
    </reaction>
</comment>
<evidence type="ECO:0000256" key="7">
    <source>
        <dbReference type="ARBA" id="ARBA00023080"/>
    </source>
</evidence>
<proteinExistence type="predicted"/>
<feature type="region of interest" description="Disordered" evidence="12">
    <location>
        <begin position="14"/>
        <end position="33"/>
    </location>
</feature>
<dbReference type="InterPro" id="IPR050299">
    <property type="entry name" value="YjjX_NTPase"/>
</dbReference>
<dbReference type="GO" id="GO:0000166">
    <property type="term" value="F:nucleotide binding"/>
    <property type="evidence" value="ECO:0007669"/>
    <property type="project" value="UniProtKB-KW"/>
</dbReference>
<keyword evidence="7" id="KW-0546">Nucleotide metabolism</keyword>
<dbReference type="Pfam" id="PF01931">
    <property type="entry name" value="NTPase_I-T"/>
    <property type="match status" value="2"/>
</dbReference>
<evidence type="ECO:0000256" key="5">
    <source>
        <dbReference type="ARBA" id="ARBA00022801"/>
    </source>
</evidence>
<dbReference type="GO" id="GO:0006772">
    <property type="term" value="P:thiamine metabolic process"/>
    <property type="evidence" value="ECO:0007669"/>
    <property type="project" value="TreeGrafter"/>
</dbReference>
<evidence type="ECO:0000313" key="14">
    <source>
        <dbReference type="EMBL" id="GLC52263.1"/>
    </source>
</evidence>
<dbReference type="InterPro" id="IPR029001">
    <property type="entry name" value="ITPase-like_fam"/>
</dbReference>
<feature type="domain" description="Non-canonical purine NTP phosphatase/PRRC1" evidence="13">
    <location>
        <begin position="41"/>
        <end position="99"/>
    </location>
</feature>
<gene>
    <name evidence="14" type="primary">PLEST011646</name>
    <name evidence="14" type="ORF">PLESTB_000602600</name>
</gene>
<name>A0A9W6BHT2_9CHLO</name>
<dbReference type="Gene3D" id="3.90.950.10">
    <property type="match status" value="1"/>
</dbReference>
<comment type="cofactor">
    <cofactor evidence="1">
        <name>Mn(2+)</name>
        <dbReference type="ChEBI" id="CHEBI:29035"/>
    </cofactor>
</comment>
<evidence type="ECO:0000259" key="13">
    <source>
        <dbReference type="Pfam" id="PF01931"/>
    </source>
</evidence>
<keyword evidence="6" id="KW-0460">Magnesium</keyword>
<evidence type="ECO:0000256" key="11">
    <source>
        <dbReference type="ARBA" id="ARBA00048781"/>
    </source>
</evidence>
<evidence type="ECO:0000256" key="2">
    <source>
        <dbReference type="ARBA" id="ARBA00001946"/>
    </source>
</evidence>
<evidence type="ECO:0000256" key="1">
    <source>
        <dbReference type="ARBA" id="ARBA00001936"/>
    </source>
</evidence>
<sequence>MAISSRALQVRAQAGIPSPGGSPHHPQHTTTNSGPRVVLVASKNPVKVNAVQRALQRCFPSLEVTVQGRQAPSGVPDQPRGDQETLAGARNRVAALRSAPAPYAAPTTTSTSAACPASSTAPCCPESSSPSSRAAEAASTSAVAGTAAAAEEGASGGSDLLVAIEGGVGSAEAPGQAGALECFAWVCVRDPHTGAESTARSASFALPPPLSDLILRQGLELGDADDAVFGRVRSKQGSGTIGQLSNGVLDRTDYYVQAAVCALLPYMQPQLYGAEYGRFLGHGEPCVDSPRGTGDNMCM</sequence>
<feature type="domain" description="Non-canonical purine NTP phosphatase/PRRC1" evidence="13">
    <location>
        <begin position="149"/>
        <end position="267"/>
    </location>
</feature>
<dbReference type="SUPFAM" id="SSF52972">
    <property type="entry name" value="ITPase-like"/>
    <property type="match status" value="2"/>
</dbReference>
<evidence type="ECO:0000256" key="3">
    <source>
        <dbReference type="ARBA" id="ARBA00022723"/>
    </source>
</evidence>
<dbReference type="PANTHER" id="PTHR34699">
    <property type="match status" value="1"/>
</dbReference>
<evidence type="ECO:0000256" key="4">
    <source>
        <dbReference type="ARBA" id="ARBA00022741"/>
    </source>
</evidence>
<evidence type="ECO:0000256" key="12">
    <source>
        <dbReference type="SAM" id="MobiDB-lite"/>
    </source>
</evidence>
<evidence type="ECO:0000256" key="9">
    <source>
        <dbReference type="ARBA" id="ARBA00038901"/>
    </source>
</evidence>
<dbReference type="PANTHER" id="PTHR34699:SF2">
    <property type="entry name" value="NON-CANONICAL PURINE NTP PHOSPHATASE_PRRC1 DOMAIN-CONTAINING PROTEIN"/>
    <property type="match status" value="1"/>
</dbReference>